<dbReference type="EMBL" id="JYDJ01000402">
    <property type="protein sequence ID" value="KRX35882.1"/>
    <property type="molecule type" value="Genomic_DNA"/>
</dbReference>
<reference evidence="1 2" key="1">
    <citation type="submission" date="2015-01" db="EMBL/GenBank/DDBJ databases">
        <title>Evolution of Trichinella species and genotypes.</title>
        <authorList>
            <person name="Korhonen P.K."/>
            <person name="Edoardo P."/>
            <person name="Giuseppe L.R."/>
            <person name="Gasser R.B."/>
        </authorList>
    </citation>
    <scope>NUCLEOTIDE SEQUENCE [LARGE SCALE GENOMIC DNA]</scope>
    <source>
        <strain evidence="1">ISS417</strain>
    </source>
</reference>
<dbReference type="Proteomes" id="UP000055048">
    <property type="component" value="Unassembled WGS sequence"/>
</dbReference>
<comment type="caution">
    <text evidence="1">The sequence shown here is derived from an EMBL/GenBank/DDBJ whole genome shotgun (WGS) entry which is preliminary data.</text>
</comment>
<accession>A0A0V0TA88</accession>
<gene>
    <name evidence="1" type="ORF">T05_13303</name>
</gene>
<evidence type="ECO:0000313" key="1">
    <source>
        <dbReference type="EMBL" id="KRX35882.1"/>
    </source>
</evidence>
<keyword evidence="2" id="KW-1185">Reference proteome</keyword>
<organism evidence="1 2">
    <name type="scientific">Trichinella murrelli</name>
    <dbReference type="NCBI Taxonomy" id="144512"/>
    <lineage>
        <taxon>Eukaryota</taxon>
        <taxon>Metazoa</taxon>
        <taxon>Ecdysozoa</taxon>
        <taxon>Nematoda</taxon>
        <taxon>Enoplea</taxon>
        <taxon>Dorylaimia</taxon>
        <taxon>Trichinellida</taxon>
        <taxon>Trichinellidae</taxon>
        <taxon>Trichinella</taxon>
    </lineage>
</organism>
<protein>
    <submittedName>
        <fullName evidence="1">Uncharacterized protein</fullName>
    </submittedName>
</protein>
<sequence length="106" mass="11990">MVATTVVINRTADDNQPITAKITHQQSLYTSGYYCNFSDLQSSDLLAVRVSFVPWLELGIELVFNPASFDISLNNEEEIHWHDESEVNDLIRNSSRPMAKLQFGSV</sequence>
<dbReference type="AlphaFoldDB" id="A0A0V0TA88"/>
<evidence type="ECO:0000313" key="2">
    <source>
        <dbReference type="Proteomes" id="UP000055048"/>
    </source>
</evidence>
<proteinExistence type="predicted"/>
<name>A0A0V0TA88_9BILA</name>